<sequence>MSISLSHLPQSVIRCLWHPKLNQIMVGTGNGQAKVYYDPVRSQRGAKLCVVKTKHKVKQSQAVTQDYIITRM</sequence>
<dbReference type="Ensembl" id="ENSCMIT00000003629.1">
    <property type="protein sequence ID" value="ENSCMIP00000003490.1"/>
    <property type="gene ID" value="ENSCMIG00000002112.1"/>
</dbReference>
<reference evidence="4" key="3">
    <citation type="journal article" date="2014" name="Nature">
        <title>Elephant shark genome provides unique insights into gnathostome evolution.</title>
        <authorList>
            <consortium name="International Elephant Shark Genome Sequencing Consortium"/>
            <person name="Venkatesh B."/>
            <person name="Lee A.P."/>
            <person name="Ravi V."/>
            <person name="Maurya A.K."/>
            <person name="Lian M.M."/>
            <person name="Swann J.B."/>
            <person name="Ohta Y."/>
            <person name="Flajnik M.F."/>
            <person name="Sutoh Y."/>
            <person name="Kasahara M."/>
            <person name="Hoon S."/>
            <person name="Gangu V."/>
            <person name="Roy S.W."/>
            <person name="Irimia M."/>
            <person name="Korzh V."/>
            <person name="Kondrychyn I."/>
            <person name="Lim Z.W."/>
            <person name="Tay B.H."/>
            <person name="Tohari S."/>
            <person name="Kong K.W."/>
            <person name="Ho S."/>
            <person name="Lorente-Galdos B."/>
            <person name="Quilez J."/>
            <person name="Marques-Bonet T."/>
            <person name="Raney B.J."/>
            <person name="Ingham P.W."/>
            <person name="Tay A."/>
            <person name="Hillier L.W."/>
            <person name="Minx P."/>
            <person name="Boehm T."/>
            <person name="Wilson R.K."/>
            <person name="Brenner S."/>
            <person name="Warren W.C."/>
        </authorList>
    </citation>
    <scope>NUCLEOTIDE SEQUENCE [LARGE SCALE GENOMIC DNA]</scope>
</reference>
<organism evidence="3 4">
    <name type="scientific">Callorhinchus milii</name>
    <name type="common">Ghost shark</name>
    <dbReference type="NCBI Taxonomy" id="7868"/>
    <lineage>
        <taxon>Eukaryota</taxon>
        <taxon>Metazoa</taxon>
        <taxon>Chordata</taxon>
        <taxon>Craniata</taxon>
        <taxon>Vertebrata</taxon>
        <taxon>Chondrichthyes</taxon>
        <taxon>Holocephali</taxon>
        <taxon>Chimaeriformes</taxon>
        <taxon>Callorhinchidae</taxon>
        <taxon>Callorhinchus</taxon>
    </lineage>
</organism>
<reference evidence="4" key="2">
    <citation type="journal article" date="2007" name="PLoS Biol.">
        <title>Survey sequencing and comparative analysis of the elephant shark (Callorhinchus milii) genome.</title>
        <authorList>
            <person name="Venkatesh B."/>
            <person name="Kirkness E.F."/>
            <person name="Loh Y.H."/>
            <person name="Halpern A.L."/>
            <person name="Lee A.P."/>
            <person name="Johnson J."/>
            <person name="Dandona N."/>
            <person name="Viswanathan L.D."/>
            <person name="Tay A."/>
            <person name="Venter J.C."/>
            <person name="Strausberg R.L."/>
            <person name="Brenner S."/>
        </authorList>
    </citation>
    <scope>NUCLEOTIDE SEQUENCE [LARGE SCALE GENOMIC DNA]</scope>
</reference>
<keyword evidence="2" id="KW-0677">Repeat</keyword>
<name>A0A4W3GKW2_CALMI</name>
<evidence type="ECO:0000313" key="4">
    <source>
        <dbReference type="Proteomes" id="UP000314986"/>
    </source>
</evidence>
<dbReference type="InterPro" id="IPR051858">
    <property type="entry name" value="WD_repeat_GAD-1"/>
</dbReference>
<reference evidence="4" key="1">
    <citation type="journal article" date="2006" name="Science">
        <title>Ancient noncoding elements conserved in the human genome.</title>
        <authorList>
            <person name="Venkatesh B."/>
            <person name="Kirkness E.F."/>
            <person name="Loh Y.H."/>
            <person name="Halpern A.L."/>
            <person name="Lee A.P."/>
            <person name="Johnson J."/>
            <person name="Dandona N."/>
            <person name="Viswanathan L.D."/>
            <person name="Tay A."/>
            <person name="Venter J.C."/>
            <person name="Strausberg R.L."/>
            <person name="Brenner S."/>
        </authorList>
    </citation>
    <scope>NUCLEOTIDE SEQUENCE [LARGE SCALE GENOMIC DNA]</scope>
</reference>
<dbReference type="PANTHER" id="PTHR16017:SF0">
    <property type="entry name" value="WD REPEAT-CONTAINING PROTEIN 70"/>
    <property type="match status" value="1"/>
</dbReference>
<dbReference type="GO" id="GO:0005634">
    <property type="term" value="C:nucleus"/>
    <property type="evidence" value="ECO:0007669"/>
    <property type="project" value="TreeGrafter"/>
</dbReference>
<dbReference type="GO" id="GO:0035861">
    <property type="term" value="C:site of double-strand break"/>
    <property type="evidence" value="ECO:0007669"/>
    <property type="project" value="TreeGrafter"/>
</dbReference>
<keyword evidence="4" id="KW-1185">Reference proteome</keyword>
<dbReference type="GeneTree" id="ENSGT00390000015433"/>
<dbReference type="PANTHER" id="PTHR16017">
    <property type="entry name" value="GASTRULATION DEFECTIVE PROTEIN 1-RELATED"/>
    <property type="match status" value="1"/>
</dbReference>
<proteinExistence type="predicted"/>
<dbReference type="Proteomes" id="UP000314986">
    <property type="component" value="Unassembled WGS sequence"/>
</dbReference>
<evidence type="ECO:0000256" key="1">
    <source>
        <dbReference type="ARBA" id="ARBA00022574"/>
    </source>
</evidence>
<keyword evidence="1" id="KW-0853">WD repeat</keyword>
<dbReference type="AlphaFoldDB" id="A0A4W3GKW2"/>
<evidence type="ECO:0000313" key="3">
    <source>
        <dbReference type="Ensembl" id="ENSCMIP00000003490.1"/>
    </source>
</evidence>
<reference evidence="3" key="5">
    <citation type="submission" date="2025-09" db="UniProtKB">
        <authorList>
            <consortium name="Ensembl"/>
        </authorList>
    </citation>
    <scope>IDENTIFICATION</scope>
</reference>
<dbReference type="InParanoid" id="A0A4W3GKW2"/>
<reference evidence="3" key="4">
    <citation type="submission" date="2025-08" db="UniProtKB">
        <authorList>
            <consortium name="Ensembl"/>
        </authorList>
    </citation>
    <scope>IDENTIFICATION</scope>
</reference>
<protein>
    <submittedName>
        <fullName evidence="3">Uncharacterized protein</fullName>
    </submittedName>
</protein>
<dbReference type="STRING" id="7868.ENSCMIP00000003490"/>
<evidence type="ECO:0000256" key="2">
    <source>
        <dbReference type="ARBA" id="ARBA00022737"/>
    </source>
</evidence>
<accession>A0A4W3GKW2</accession>